<gene>
    <name evidence="2" type="ORF">AVDCRST_MAG79-1017</name>
</gene>
<feature type="compositionally biased region" description="Basic residues" evidence="1">
    <location>
        <begin position="106"/>
        <end position="121"/>
    </location>
</feature>
<protein>
    <submittedName>
        <fullName evidence="2">Uncharacterized protein</fullName>
    </submittedName>
</protein>
<name>A0A6J4TVG0_9ACTN</name>
<feature type="region of interest" description="Disordered" evidence="1">
    <location>
        <begin position="1"/>
        <end position="167"/>
    </location>
</feature>
<reference evidence="2" key="1">
    <citation type="submission" date="2020-02" db="EMBL/GenBank/DDBJ databases">
        <authorList>
            <person name="Meier V. D."/>
        </authorList>
    </citation>
    <scope>NUCLEOTIDE SEQUENCE</scope>
    <source>
        <strain evidence="2">AVDCRST_MAG79</strain>
    </source>
</reference>
<organism evidence="2">
    <name type="scientific">uncultured Thermoleophilia bacterium</name>
    <dbReference type="NCBI Taxonomy" id="1497501"/>
    <lineage>
        <taxon>Bacteria</taxon>
        <taxon>Bacillati</taxon>
        <taxon>Actinomycetota</taxon>
        <taxon>Thermoleophilia</taxon>
        <taxon>environmental samples</taxon>
    </lineage>
</organism>
<feature type="compositionally biased region" description="Basic residues" evidence="1">
    <location>
        <begin position="1"/>
        <end position="19"/>
    </location>
</feature>
<dbReference type="EMBL" id="CADCWC010000174">
    <property type="protein sequence ID" value="CAA9532091.1"/>
    <property type="molecule type" value="Genomic_DNA"/>
</dbReference>
<evidence type="ECO:0000313" key="2">
    <source>
        <dbReference type="EMBL" id="CAA9532091.1"/>
    </source>
</evidence>
<sequence length="167" mass="18616">ARHVGRTARLRRRRRHGRAPARPGAAAVPSGRGPLSRRQAARRGTARADTRRRAVPDHVLVDLSRARARRRRPRVGRRRRPARAPARRGARARRRLRRGTSPSARAARRGPAARHRGHARPAGRQVPARARRVRPRLAAVPDRRRDPPGGGRPPAPLLPRRDGAPVV</sequence>
<proteinExistence type="predicted"/>
<feature type="non-terminal residue" evidence="2">
    <location>
        <position position="167"/>
    </location>
</feature>
<accession>A0A6J4TVG0</accession>
<feature type="compositionally biased region" description="Low complexity" evidence="1">
    <location>
        <begin position="20"/>
        <end position="38"/>
    </location>
</feature>
<feature type="compositionally biased region" description="Basic and acidic residues" evidence="1">
    <location>
        <begin position="46"/>
        <end position="60"/>
    </location>
</feature>
<evidence type="ECO:0000256" key="1">
    <source>
        <dbReference type="SAM" id="MobiDB-lite"/>
    </source>
</evidence>
<feature type="compositionally biased region" description="Basic residues" evidence="1">
    <location>
        <begin position="66"/>
        <end position="98"/>
    </location>
</feature>
<feature type="non-terminal residue" evidence="2">
    <location>
        <position position="1"/>
    </location>
</feature>
<dbReference type="AlphaFoldDB" id="A0A6J4TVG0"/>